<dbReference type="Proteomes" id="UP000509750">
    <property type="component" value="Chromosome"/>
</dbReference>
<accession>A0A7D5GDL4</accession>
<organism evidence="3 4">
    <name type="scientific">Halorarum halophilum</name>
    <dbReference type="NCBI Taxonomy" id="2743090"/>
    <lineage>
        <taxon>Archaea</taxon>
        <taxon>Methanobacteriati</taxon>
        <taxon>Methanobacteriota</taxon>
        <taxon>Stenosarchaea group</taxon>
        <taxon>Halobacteria</taxon>
        <taxon>Halobacteriales</taxon>
        <taxon>Haloferacaceae</taxon>
        <taxon>Halorarum</taxon>
    </lineage>
</organism>
<feature type="transmembrane region" description="Helical" evidence="2">
    <location>
        <begin position="85"/>
        <end position="103"/>
    </location>
</feature>
<protein>
    <submittedName>
        <fullName evidence="3">Uncharacterized protein</fullName>
    </submittedName>
</protein>
<evidence type="ECO:0000256" key="1">
    <source>
        <dbReference type="SAM" id="MobiDB-lite"/>
    </source>
</evidence>
<evidence type="ECO:0000313" key="3">
    <source>
        <dbReference type="EMBL" id="QLG29025.1"/>
    </source>
</evidence>
<feature type="compositionally biased region" description="Polar residues" evidence="1">
    <location>
        <begin position="1"/>
        <end position="20"/>
    </location>
</feature>
<evidence type="ECO:0000256" key="2">
    <source>
        <dbReference type="SAM" id="Phobius"/>
    </source>
</evidence>
<gene>
    <name evidence="3" type="ORF">HUG10_16425</name>
</gene>
<dbReference type="KEGG" id="halg:HUG10_16425"/>
<reference evidence="3 4" key="1">
    <citation type="submission" date="2020-07" db="EMBL/GenBank/DDBJ databases">
        <title>Gai3-2, isolated from salt lake.</title>
        <authorList>
            <person name="Cui H."/>
            <person name="Shi X."/>
        </authorList>
    </citation>
    <scope>NUCLEOTIDE SEQUENCE [LARGE SCALE GENOMIC DNA]</scope>
    <source>
        <strain evidence="3 4">Gai3-2</strain>
    </source>
</reference>
<dbReference type="EMBL" id="CP058529">
    <property type="protein sequence ID" value="QLG29025.1"/>
    <property type="molecule type" value="Genomic_DNA"/>
</dbReference>
<feature type="compositionally biased region" description="Low complexity" evidence="1">
    <location>
        <begin position="24"/>
        <end position="36"/>
    </location>
</feature>
<keyword evidence="2" id="KW-0812">Transmembrane</keyword>
<keyword evidence="4" id="KW-1185">Reference proteome</keyword>
<name>A0A7D5GDL4_9EURY</name>
<evidence type="ECO:0000313" key="4">
    <source>
        <dbReference type="Proteomes" id="UP000509750"/>
    </source>
</evidence>
<keyword evidence="2" id="KW-0472">Membrane</keyword>
<proteinExistence type="predicted"/>
<feature type="region of interest" description="Disordered" evidence="1">
    <location>
        <begin position="1"/>
        <end position="37"/>
    </location>
</feature>
<dbReference type="GeneID" id="56030452"/>
<dbReference type="AlphaFoldDB" id="A0A7D5GDL4"/>
<feature type="transmembrane region" description="Helical" evidence="2">
    <location>
        <begin position="50"/>
        <end position="73"/>
    </location>
</feature>
<dbReference type="OrthoDB" id="307805at2157"/>
<keyword evidence="2" id="KW-1133">Transmembrane helix</keyword>
<sequence>MSQSENQPNAETTQRNQSAEHTAGEPAAGEPTPGGETAERFAASSFRIGLAFLGIVLLLFALGQAVGVDLLGMVGDALATEVGRWLVVAFFALVLIAVALRGFGRRRK</sequence>
<dbReference type="RefSeq" id="WP_179170599.1">
    <property type="nucleotide sequence ID" value="NZ_CP058529.1"/>
</dbReference>